<evidence type="ECO:0000256" key="2">
    <source>
        <dbReference type="SAM" id="SignalP"/>
    </source>
</evidence>
<protein>
    <submittedName>
        <fullName evidence="3">Uncharacterized protein</fullName>
    </submittedName>
</protein>
<dbReference type="Proteomes" id="UP000499080">
    <property type="component" value="Unassembled WGS sequence"/>
</dbReference>
<evidence type="ECO:0000313" key="3">
    <source>
        <dbReference type="EMBL" id="GBL94226.1"/>
    </source>
</evidence>
<dbReference type="AlphaFoldDB" id="A0A4Y2BSE0"/>
<feature type="compositionally biased region" description="Polar residues" evidence="1">
    <location>
        <begin position="101"/>
        <end position="112"/>
    </location>
</feature>
<feature type="chain" id="PRO_5021499484" evidence="2">
    <location>
        <begin position="17"/>
        <end position="112"/>
    </location>
</feature>
<organism evidence="3 4">
    <name type="scientific">Araneus ventricosus</name>
    <name type="common">Orbweaver spider</name>
    <name type="synonym">Epeira ventricosa</name>
    <dbReference type="NCBI Taxonomy" id="182803"/>
    <lineage>
        <taxon>Eukaryota</taxon>
        <taxon>Metazoa</taxon>
        <taxon>Ecdysozoa</taxon>
        <taxon>Arthropoda</taxon>
        <taxon>Chelicerata</taxon>
        <taxon>Arachnida</taxon>
        <taxon>Araneae</taxon>
        <taxon>Araneomorphae</taxon>
        <taxon>Entelegynae</taxon>
        <taxon>Araneoidea</taxon>
        <taxon>Araneidae</taxon>
        <taxon>Araneus</taxon>
    </lineage>
</organism>
<dbReference type="EMBL" id="BGPR01160546">
    <property type="protein sequence ID" value="GBL94226.1"/>
    <property type="molecule type" value="Genomic_DNA"/>
</dbReference>
<dbReference type="OrthoDB" id="8370501at2759"/>
<name>A0A4Y2BSE0_ARAVE</name>
<evidence type="ECO:0000256" key="1">
    <source>
        <dbReference type="SAM" id="MobiDB-lite"/>
    </source>
</evidence>
<sequence length="112" mass="12208">MYACHFQCLILSLANAIYKGTCYLDRDNKSFGIIGSSEIKTLCLLPISVITEAFMTFGPRRVICNRVPLRSLALSRLRISDTGTPTINLGLSEGAPDNSKMLKSSTGYDAPC</sequence>
<accession>A0A4Y2BSE0</accession>
<proteinExistence type="predicted"/>
<evidence type="ECO:0000313" key="4">
    <source>
        <dbReference type="Proteomes" id="UP000499080"/>
    </source>
</evidence>
<comment type="caution">
    <text evidence="3">The sequence shown here is derived from an EMBL/GenBank/DDBJ whole genome shotgun (WGS) entry which is preliminary data.</text>
</comment>
<gene>
    <name evidence="3" type="ORF">AVEN_198115_1</name>
</gene>
<keyword evidence="4" id="KW-1185">Reference proteome</keyword>
<feature type="region of interest" description="Disordered" evidence="1">
    <location>
        <begin position="90"/>
        <end position="112"/>
    </location>
</feature>
<reference evidence="3 4" key="1">
    <citation type="journal article" date="2019" name="Sci. Rep.">
        <title>Orb-weaving spider Araneus ventricosus genome elucidates the spidroin gene catalogue.</title>
        <authorList>
            <person name="Kono N."/>
            <person name="Nakamura H."/>
            <person name="Ohtoshi R."/>
            <person name="Moran D.A.P."/>
            <person name="Shinohara A."/>
            <person name="Yoshida Y."/>
            <person name="Fujiwara M."/>
            <person name="Mori M."/>
            <person name="Tomita M."/>
            <person name="Arakawa K."/>
        </authorList>
    </citation>
    <scope>NUCLEOTIDE SEQUENCE [LARGE SCALE GENOMIC DNA]</scope>
</reference>
<feature type="signal peptide" evidence="2">
    <location>
        <begin position="1"/>
        <end position="16"/>
    </location>
</feature>
<keyword evidence="2" id="KW-0732">Signal</keyword>